<dbReference type="SUPFAM" id="SSF56176">
    <property type="entry name" value="FAD-binding/transporter-associated domain-like"/>
    <property type="match status" value="1"/>
</dbReference>
<keyword evidence="13 19" id="KW-0573">Peptidoglycan synthesis</keyword>
<dbReference type="GO" id="GO:0005829">
    <property type="term" value="C:cytosol"/>
    <property type="evidence" value="ECO:0007669"/>
    <property type="project" value="TreeGrafter"/>
</dbReference>
<evidence type="ECO:0000256" key="3">
    <source>
        <dbReference type="ARBA" id="ARBA00004496"/>
    </source>
</evidence>
<dbReference type="NCBIfam" id="NF000755">
    <property type="entry name" value="PRK00046.1"/>
    <property type="match status" value="1"/>
</dbReference>
<dbReference type="UniPathway" id="UPA00219"/>
<evidence type="ECO:0000256" key="14">
    <source>
        <dbReference type="ARBA" id="ARBA00023002"/>
    </source>
</evidence>
<dbReference type="InterPro" id="IPR036635">
    <property type="entry name" value="MurB_C_sf"/>
</dbReference>
<feature type="active site" description="Proton donor" evidence="19">
    <location>
        <position position="238"/>
    </location>
</feature>
<dbReference type="InterPro" id="IPR036318">
    <property type="entry name" value="FAD-bd_PCMH-like_sf"/>
</dbReference>
<dbReference type="AlphaFoldDB" id="A0A831LYG6"/>
<evidence type="ECO:0000259" key="20">
    <source>
        <dbReference type="PROSITE" id="PS51387"/>
    </source>
</evidence>
<dbReference type="GO" id="GO:0071949">
    <property type="term" value="F:FAD binding"/>
    <property type="evidence" value="ECO:0007669"/>
    <property type="project" value="InterPro"/>
</dbReference>
<feature type="active site" evidence="19">
    <location>
        <position position="334"/>
    </location>
</feature>
<dbReference type="EC" id="1.3.1.98" evidence="5 19"/>
<evidence type="ECO:0000256" key="15">
    <source>
        <dbReference type="ARBA" id="ARBA00023306"/>
    </source>
</evidence>
<dbReference type="GO" id="GO:0071555">
    <property type="term" value="P:cell wall organization"/>
    <property type="evidence" value="ECO:0007669"/>
    <property type="project" value="UniProtKB-KW"/>
</dbReference>
<proteinExistence type="inferred from homology"/>
<dbReference type="GO" id="GO:0009252">
    <property type="term" value="P:peptidoglycan biosynthetic process"/>
    <property type="evidence" value="ECO:0007669"/>
    <property type="project" value="UniProtKB-UniRule"/>
</dbReference>
<keyword evidence="11 19" id="KW-0521">NADP</keyword>
<comment type="function">
    <text evidence="2 19">Cell wall formation.</text>
</comment>
<evidence type="ECO:0000256" key="18">
    <source>
        <dbReference type="ARBA" id="ARBA00048914"/>
    </source>
</evidence>
<dbReference type="InterPro" id="IPR016169">
    <property type="entry name" value="FAD-bd_PCMH_sub2"/>
</dbReference>
<comment type="subcellular location">
    <subcellularLocation>
        <location evidence="3 19">Cytoplasm</location>
    </subcellularLocation>
</comment>
<evidence type="ECO:0000313" key="21">
    <source>
        <dbReference type="EMBL" id="HDR52771.1"/>
    </source>
</evidence>
<evidence type="ECO:0000256" key="13">
    <source>
        <dbReference type="ARBA" id="ARBA00022984"/>
    </source>
</evidence>
<comment type="cofactor">
    <cofactor evidence="1 19">
        <name>FAD</name>
        <dbReference type="ChEBI" id="CHEBI:57692"/>
    </cofactor>
</comment>
<dbReference type="InterPro" id="IPR016166">
    <property type="entry name" value="FAD-bd_PCMH"/>
</dbReference>
<dbReference type="SUPFAM" id="SSF56194">
    <property type="entry name" value="Uridine diphospho-N-Acetylenolpyruvylglucosamine reductase, MurB, C-terminal domain"/>
    <property type="match status" value="1"/>
</dbReference>
<evidence type="ECO:0000256" key="12">
    <source>
        <dbReference type="ARBA" id="ARBA00022960"/>
    </source>
</evidence>
<reference evidence="21" key="1">
    <citation type="journal article" date="2020" name="mSystems">
        <title>Genome- and Community-Level Interaction Insights into Carbon Utilization and Element Cycling Functions of Hydrothermarchaeota in Hydrothermal Sediment.</title>
        <authorList>
            <person name="Zhou Z."/>
            <person name="Liu Y."/>
            <person name="Xu W."/>
            <person name="Pan J."/>
            <person name="Luo Z.H."/>
            <person name="Li M."/>
        </authorList>
    </citation>
    <scope>NUCLEOTIDE SEQUENCE [LARGE SCALE GENOMIC DNA]</scope>
    <source>
        <strain evidence="21">SpSt-1217</strain>
    </source>
</reference>
<dbReference type="Gene3D" id="3.30.465.10">
    <property type="match status" value="1"/>
</dbReference>
<keyword evidence="16 19" id="KW-0961">Cell wall biogenesis/degradation</keyword>
<dbReference type="Proteomes" id="UP000886047">
    <property type="component" value="Unassembled WGS sequence"/>
</dbReference>
<evidence type="ECO:0000256" key="6">
    <source>
        <dbReference type="ARBA" id="ARBA00015188"/>
    </source>
</evidence>
<dbReference type="GO" id="GO:0008762">
    <property type="term" value="F:UDP-N-acetylmuramate dehydrogenase activity"/>
    <property type="evidence" value="ECO:0007669"/>
    <property type="project" value="UniProtKB-UniRule"/>
</dbReference>
<dbReference type="EMBL" id="DSDK01000803">
    <property type="protein sequence ID" value="HDR52771.1"/>
    <property type="molecule type" value="Genomic_DNA"/>
</dbReference>
<comment type="catalytic activity">
    <reaction evidence="18 19">
        <text>UDP-N-acetyl-alpha-D-muramate + NADP(+) = UDP-N-acetyl-3-O-(1-carboxyvinyl)-alpha-D-glucosamine + NADPH + H(+)</text>
        <dbReference type="Rhea" id="RHEA:12248"/>
        <dbReference type="ChEBI" id="CHEBI:15378"/>
        <dbReference type="ChEBI" id="CHEBI:57783"/>
        <dbReference type="ChEBI" id="CHEBI:58349"/>
        <dbReference type="ChEBI" id="CHEBI:68483"/>
        <dbReference type="ChEBI" id="CHEBI:70757"/>
        <dbReference type="EC" id="1.3.1.98"/>
    </reaction>
</comment>
<dbReference type="InterPro" id="IPR003170">
    <property type="entry name" value="MurB"/>
</dbReference>
<dbReference type="Pfam" id="PF02873">
    <property type="entry name" value="MurB_C"/>
    <property type="match status" value="1"/>
</dbReference>
<dbReference type="InterPro" id="IPR011601">
    <property type="entry name" value="MurB_C"/>
</dbReference>
<keyword evidence="12 19" id="KW-0133">Cell shape</keyword>
<gene>
    <name evidence="19" type="primary">murB</name>
    <name evidence="21" type="ORF">ENN90_14330</name>
</gene>
<dbReference type="PANTHER" id="PTHR21071">
    <property type="entry name" value="UDP-N-ACETYLENOLPYRUVOYLGLUCOSAMINE REDUCTASE"/>
    <property type="match status" value="1"/>
</dbReference>
<evidence type="ECO:0000256" key="8">
    <source>
        <dbReference type="ARBA" id="ARBA00022618"/>
    </source>
</evidence>
<dbReference type="Pfam" id="PF01565">
    <property type="entry name" value="FAD_binding_4"/>
    <property type="match status" value="1"/>
</dbReference>
<evidence type="ECO:0000256" key="2">
    <source>
        <dbReference type="ARBA" id="ARBA00003921"/>
    </source>
</evidence>
<evidence type="ECO:0000256" key="1">
    <source>
        <dbReference type="ARBA" id="ARBA00001974"/>
    </source>
</evidence>
<keyword evidence="9 19" id="KW-0285">Flavoprotein</keyword>
<dbReference type="Gene3D" id="3.90.78.10">
    <property type="entry name" value="UDP-N-acetylenolpyruvoylglucosamine reductase, C-terminal domain"/>
    <property type="match status" value="1"/>
</dbReference>
<evidence type="ECO:0000256" key="7">
    <source>
        <dbReference type="ARBA" id="ARBA00022490"/>
    </source>
</evidence>
<name>A0A831LYG6_9BACT</name>
<feature type="domain" description="FAD-binding PCMH-type" evidence="20">
    <location>
        <begin position="16"/>
        <end position="190"/>
    </location>
</feature>
<dbReference type="InterPro" id="IPR016167">
    <property type="entry name" value="FAD-bd_PCMH_sub1"/>
</dbReference>
<organism evidence="21">
    <name type="scientific">Mariniphaga anaerophila</name>
    <dbReference type="NCBI Taxonomy" id="1484053"/>
    <lineage>
        <taxon>Bacteria</taxon>
        <taxon>Pseudomonadati</taxon>
        <taxon>Bacteroidota</taxon>
        <taxon>Bacteroidia</taxon>
        <taxon>Marinilabiliales</taxon>
        <taxon>Prolixibacteraceae</taxon>
        <taxon>Mariniphaga</taxon>
    </lineage>
</organism>
<dbReference type="PANTHER" id="PTHR21071:SF4">
    <property type="entry name" value="UDP-N-ACETYLENOLPYRUVOYLGLUCOSAMINE REDUCTASE"/>
    <property type="match status" value="1"/>
</dbReference>
<dbReference type="PROSITE" id="PS51387">
    <property type="entry name" value="FAD_PCMH"/>
    <property type="match status" value="1"/>
</dbReference>
<evidence type="ECO:0000256" key="11">
    <source>
        <dbReference type="ARBA" id="ARBA00022857"/>
    </source>
</evidence>
<evidence type="ECO:0000256" key="4">
    <source>
        <dbReference type="ARBA" id="ARBA00004752"/>
    </source>
</evidence>
<dbReference type="HAMAP" id="MF_00037">
    <property type="entry name" value="MurB"/>
    <property type="match status" value="1"/>
</dbReference>
<keyword evidence="7 19" id="KW-0963">Cytoplasm</keyword>
<feature type="active site" evidence="19">
    <location>
        <position position="166"/>
    </location>
</feature>
<evidence type="ECO:0000256" key="19">
    <source>
        <dbReference type="HAMAP-Rule" id="MF_00037"/>
    </source>
</evidence>
<keyword evidence="8 19" id="KW-0132">Cell division</keyword>
<keyword evidence="10 19" id="KW-0274">FAD</keyword>
<keyword evidence="14 19" id="KW-0560">Oxidoreductase</keyword>
<sequence length="338" mass="38346">MIRFFENYSLKLHNTFGVEANARYFFEFTEPEDLEAFVQSNETWKDLPLFVLGGGSNVLFQNEFSGLILHPNIPGIIKVKEDRQNIWFEVGAGEVWDDFVKYCVDYGVGGIENLSLIPGSVGAAPVQNIGAYGQEAANVIEQVKGFDLKQNVFLEIPKAACEFGYRDSLFKRSLKNRFIITSVVFKLEKFPEFNLKYGQVEEKVKELGEVNLQNIRRAVIDIRSAKLPDVNELGNAGSFFKNPEVSVEVAENIREQFPDAPVFPLTENEVKLAAGWLIEKAGWKGRREGNVGIHEKQALVLVNHGNATGIEIFNFSEKIRQSVYHFFDIWLEREVNLV</sequence>
<accession>A0A831LYG6</accession>
<comment type="pathway">
    <text evidence="4 19">Cell wall biogenesis; peptidoglycan biosynthesis.</text>
</comment>
<dbReference type="GO" id="GO:0008360">
    <property type="term" value="P:regulation of cell shape"/>
    <property type="evidence" value="ECO:0007669"/>
    <property type="project" value="UniProtKB-KW"/>
</dbReference>
<dbReference type="Gene3D" id="3.30.43.10">
    <property type="entry name" value="Uridine Diphospho-n-acetylenolpyruvylglucosamine Reductase, domain 2"/>
    <property type="match status" value="1"/>
</dbReference>
<comment type="similarity">
    <text evidence="19">Belongs to the MurB family.</text>
</comment>
<evidence type="ECO:0000256" key="5">
    <source>
        <dbReference type="ARBA" id="ARBA00012518"/>
    </source>
</evidence>
<keyword evidence="15 19" id="KW-0131">Cell cycle</keyword>
<protein>
    <recommendedName>
        <fullName evidence="6 19">UDP-N-acetylenolpyruvoylglucosamine reductase</fullName>
        <ecNumber evidence="5 19">1.3.1.98</ecNumber>
    </recommendedName>
    <alternativeName>
        <fullName evidence="17 19">UDP-N-acetylmuramate dehydrogenase</fullName>
    </alternativeName>
</protein>
<dbReference type="NCBIfam" id="TIGR00179">
    <property type="entry name" value="murB"/>
    <property type="match status" value="1"/>
</dbReference>
<dbReference type="InterPro" id="IPR006094">
    <property type="entry name" value="Oxid_FAD_bind_N"/>
</dbReference>
<evidence type="ECO:0000256" key="10">
    <source>
        <dbReference type="ARBA" id="ARBA00022827"/>
    </source>
</evidence>
<dbReference type="GO" id="GO:0051301">
    <property type="term" value="P:cell division"/>
    <property type="evidence" value="ECO:0007669"/>
    <property type="project" value="UniProtKB-KW"/>
</dbReference>
<comment type="caution">
    <text evidence="21">The sequence shown here is derived from an EMBL/GenBank/DDBJ whole genome shotgun (WGS) entry which is preliminary data.</text>
</comment>
<evidence type="ECO:0000256" key="16">
    <source>
        <dbReference type="ARBA" id="ARBA00023316"/>
    </source>
</evidence>
<evidence type="ECO:0000256" key="17">
    <source>
        <dbReference type="ARBA" id="ARBA00031026"/>
    </source>
</evidence>
<evidence type="ECO:0000256" key="9">
    <source>
        <dbReference type="ARBA" id="ARBA00022630"/>
    </source>
</evidence>